<name>A0A7R7ELN4_9FIRM</name>
<dbReference type="InterPro" id="IPR053150">
    <property type="entry name" value="Teicoplanin_resist-assoc"/>
</dbReference>
<gene>
    <name evidence="3" type="ORF">bsdtb5_23570</name>
</gene>
<dbReference type="KEGG" id="ahb:bsdtb5_23570"/>
<dbReference type="PANTHER" id="PTHR36834:SF1">
    <property type="entry name" value="INTEGRAL MEMBRANE PROTEIN"/>
    <property type="match status" value="1"/>
</dbReference>
<keyword evidence="1" id="KW-0472">Membrane</keyword>
<proteinExistence type="predicted"/>
<dbReference type="Proteomes" id="UP000595897">
    <property type="component" value="Chromosome"/>
</dbReference>
<dbReference type="EMBL" id="AP024169">
    <property type="protein sequence ID" value="BCN31062.1"/>
    <property type="molecule type" value="Genomic_DNA"/>
</dbReference>
<keyword evidence="1" id="KW-1133">Transmembrane helix</keyword>
<dbReference type="AlphaFoldDB" id="A0A7R7ELN4"/>
<sequence>MTDLINSILLAIHIFPFFAISFTLPILLISIIRYKKINFVRITLNYMTMFYFLSVICLVFFPLPLATQLSSLHHHNSQLIPFHFVCDILRESPLVINNPNTYLPAITNRAVLQVVLNVLMTLPFGILLRFYHGLNFKKVLLFSFLLSLFIEIGQLTGLFFIYPGSYRLCDVDDLLANTMGGYLGYKLVYLFESYIPNIHSFDLVLPSYLPFHKSQFVLRNNLNH</sequence>
<protein>
    <recommendedName>
        <fullName evidence="2">VanZ-like domain-containing protein</fullName>
    </recommendedName>
</protein>
<dbReference type="PANTHER" id="PTHR36834">
    <property type="entry name" value="MEMBRANE PROTEIN-RELATED"/>
    <property type="match status" value="1"/>
</dbReference>
<reference evidence="3 4" key="1">
    <citation type="submission" date="2020-11" db="EMBL/GenBank/DDBJ databases">
        <title>Draft genome sequencing of a Lachnospiraceae strain isolated from anoxic soil subjected to BSD treatment.</title>
        <authorList>
            <person name="Uek A."/>
            <person name="Tonouchi A."/>
        </authorList>
    </citation>
    <scope>NUCLEOTIDE SEQUENCE [LARGE SCALE GENOMIC DNA]</scope>
    <source>
        <strain evidence="3 4">TB5</strain>
    </source>
</reference>
<dbReference type="InterPro" id="IPR006976">
    <property type="entry name" value="VanZ-like"/>
</dbReference>
<dbReference type="RefSeq" id="WP_271712210.1">
    <property type="nucleotide sequence ID" value="NZ_AP024169.1"/>
</dbReference>
<feature type="transmembrane region" description="Helical" evidence="1">
    <location>
        <begin position="12"/>
        <end position="32"/>
    </location>
</feature>
<evidence type="ECO:0000313" key="4">
    <source>
        <dbReference type="Proteomes" id="UP000595897"/>
    </source>
</evidence>
<accession>A0A7R7ELN4</accession>
<evidence type="ECO:0000313" key="3">
    <source>
        <dbReference type="EMBL" id="BCN31062.1"/>
    </source>
</evidence>
<keyword evidence="1" id="KW-0812">Transmembrane</keyword>
<dbReference type="Pfam" id="PF04892">
    <property type="entry name" value="VanZ"/>
    <property type="match status" value="1"/>
</dbReference>
<evidence type="ECO:0000256" key="1">
    <source>
        <dbReference type="SAM" id="Phobius"/>
    </source>
</evidence>
<feature type="domain" description="VanZ-like" evidence="2">
    <location>
        <begin position="49"/>
        <end position="191"/>
    </location>
</feature>
<feature type="transmembrane region" description="Helical" evidence="1">
    <location>
        <begin position="110"/>
        <end position="128"/>
    </location>
</feature>
<evidence type="ECO:0000259" key="2">
    <source>
        <dbReference type="Pfam" id="PF04892"/>
    </source>
</evidence>
<feature type="transmembrane region" description="Helical" evidence="1">
    <location>
        <begin position="140"/>
        <end position="162"/>
    </location>
</feature>
<keyword evidence="4" id="KW-1185">Reference proteome</keyword>
<organism evidence="3 4">
    <name type="scientific">Anaeromicropila herbilytica</name>
    <dbReference type="NCBI Taxonomy" id="2785025"/>
    <lineage>
        <taxon>Bacteria</taxon>
        <taxon>Bacillati</taxon>
        <taxon>Bacillota</taxon>
        <taxon>Clostridia</taxon>
        <taxon>Lachnospirales</taxon>
        <taxon>Lachnospiraceae</taxon>
        <taxon>Anaeromicropila</taxon>
    </lineage>
</organism>
<feature type="transmembrane region" description="Helical" evidence="1">
    <location>
        <begin position="44"/>
        <end position="63"/>
    </location>
</feature>